<name>A0ABD4VNX4_BACFG</name>
<evidence type="ECO:0008006" key="3">
    <source>
        <dbReference type="Google" id="ProtNLM"/>
    </source>
</evidence>
<accession>A0ABD4VNX4</accession>
<dbReference type="RefSeq" id="WP_005822805.1">
    <property type="nucleotide sequence ID" value="NZ_CAEUHN010000001.1"/>
</dbReference>
<protein>
    <recommendedName>
        <fullName evidence="3">DUF3244 domain-containing protein</fullName>
    </recommendedName>
</protein>
<sequence>MKKIHLIILLISCFIFNTKASSLIENNLEINAVSLNLVYQSGSGLIKAVEIGDFSNQFYSFRIRLHPSVERVRIDWQSGTKTYIEIYTPSNYSNYVDIPYFSTDKFIISVEATNISADMSDISYRYETRCYTVIR</sequence>
<comment type="caution">
    <text evidence="1">The sequence shown here is derived from an EMBL/GenBank/DDBJ whole genome shotgun (WGS) entry which is preliminary data.</text>
</comment>
<evidence type="ECO:0000313" key="2">
    <source>
        <dbReference type="Proteomes" id="UP001075704"/>
    </source>
</evidence>
<evidence type="ECO:0000313" key="1">
    <source>
        <dbReference type="EMBL" id="MCZ2652892.1"/>
    </source>
</evidence>
<organism evidence="1 2">
    <name type="scientific">Bacteroides fragilis</name>
    <dbReference type="NCBI Taxonomy" id="817"/>
    <lineage>
        <taxon>Bacteria</taxon>
        <taxon>Pseudomonadati</taxon>
        <taxon>Bacteroidota</taxon>
        <taxon>Bacteroidia</taxon>
        <taxon>Bacteroidales</taxon>
        <taxon>Bacteroidaceae</taxon>
        <taxon>Bacteroides</taxon>
    </lineage>
</organism>
<dbReference type="EMBL" id="JAPUAC010000001">
    <property type="protein sequence ID" value="MCZ2652892.1"/>
    <property type="molecule type" value="Genomic_DNA"/>
</dbReference>
<gene>
    <name evidence="1" type="ORF">O1422_01775</name>
</gene>
<dbReference type="Proteomes" id="UP001075704">
    <property type="component" value="Unassembled WGS sequence"/>
</dbReference>
<reference evidence="1" key="1">
    <citation type="submission" date="2022-12" db="EMBL/GenBank/DDBJ databases">
        <title>Development of a Multilocus Sequence Typing Scheme for Bacteroides fragilis Based on Whole Genome Sequencing Data and Clinical Application.</title>
        <authorList>
            <person name="Nielsen F.D."/>
            <person name="Justesen U.S."/>
        </authorList>
    </citation>
    <scope>NUCLEOTIDE SEQUENCE</scope>
    <source>
        <strain evidence="1">BF_BC_ODE_DK_2015_2</strain>
    </source>
</reference>
<dbReference type="AlphaFoldDB" id="A0ABD4VNX4"/>
<proteinExistence type="predicted"/>